<feature type="region of interest" description="Disordered" evidence="1">
    <location>
        <begin position="143"/>
        <end position="332"/>
    </location>
</feature>
<feature type="compositionally biased region" description="Low complexity" evidence="1">
    <location>
        <begin position="259"/>
        <end position="269"/>
    </location>
</feature>
<dbReference type="Proteomes" id="UP001212997">
    <property type="component" value="Unassembled WGS sequence"/>
</dbReference>
<reference evidence="2" key="1">
    <citation type="submission" date="2022-07" db="EMBL/GenBank/DDBJ databases">
        <title>Genome Sequence of Physisporinus lineatus.</title>
        <authorList>
            <person name="Buettner E."/>
        </authorList>
    </citation>
    <scope>NUCLEOTIDE SEQUENCE</scope>
    <source>
        <strain evidence="2">VT162</strain>
    </source>
</reference>
<feature type="region of interest" description="Disordered" evidence="1">
    <location>
        <begin position="50"/>
        <end position="77"/>
    </location>
</feature>
<proteinExistence type="predicted"/>
<feature type="compositionally biased region" description="Polar residues" evidence="1">
    <location>
        <begin position="195"/>
        <end position="205"/>
    </location>
</feature>
<organism evidence="2 3">
    <name type="scientific">Meripilus lineatus</name>
    <dbReference type="NCBI Taxonomy" id="2056292"/>
    <lineage>
        <taxon>Eukaryota</taxon>
        <taxon>Fungi</taxon>
        <taxon>Dikarya</taxon>
        <taxon>Basidiomycota</taxon>
        <taxon>Agaricomycotina</taxon>
        <taxon>Agaricomycetes</taxon>
        <taxon>Polyporales</taxon>
        <taxon>Meripilaceae</taxon>
        <taxon>Meripilus</taxon>
    </lineage>
</organism>
<feature type="region of interest" description="Disordered" evidence="1">
    <location>
        <begin position="411"/>
        <end position="439"/>
    </location>
</feature>
<dbReference type="EMBL" id="JANAWD010000276">
    <property type="protein sequence ID" value="KAJ3482371.1"/>
    <property type="molecule type" value="Genomic_DNA"/>
</dbReference>
<accession>A0AAD5V056</accession>
<dbReference type="AlphaFoldDB" id="A0AAD5V056"/>
<name>A0AAD5V056_9APHY</name>
<feature type="compositionally biased region" description="Basic and acidic residues" evidence="1">
    <location>
        <begin position="175"/>
        <end position="185"/>
    </location>
</feature>
<feature type="compositionally biased region" description="Polar residues" evidence="1">
    <location>
        <begin position="60"/>
        <end position="72"/>
    </location>
</feature>
<sequence>MEELARHVKFAHFNNITAVKRKDWDIWLKSRVGECEHEDSMSFPDYLQTSSPDRVVEVSSPPQVSAPTSPTSPEHDLDVHGATALALTYPSTSSSPPPPLSTPPISRKRSFLEHLAQSSPFNSPSPIPIAPSPELEDLIHSTTGHRQPVYTPTTPPTSPKVTNDYQSPTGCHLTDSPERKLEVVETAKPILSYSHPPSNETSASSHAVEAHLTQISNISVPHSPAQPEHALVNDAPQDPVPVPDSPPPPPRRSTRARSRTPAPLPTVVAPKKKALPPVKETEPGPEPLDRHPTPAPRRASSRRRATSEEPKKTPRPRKRARSNSSTNGAKKPVGAVAIDGRRILLVKLVYNVLTVIHSAPIYEVEEDDGKSLVGQHLCSRLISLGVDIDPPKSSEAPLAFVTTKIASGTLVAAPEQSDESQETQSQQEPAPYSPVLSYPTHTWDLSTQFQIQTQAPYRSQSESQSQ</sequence>
<evidence type="ECO:0000256" key="1">
    <source>
        <dbReference type="SAM" id="MobiDB-lite"/>
    </source>
</evidence>
<protein>
    <submittedName>
        <fullName evidence="2">Uncharacterized protein</fullName>
    </submittedName>
</protein>
<feature type="compositionally biased region" description="Basic and acidic residues" evidence="1">
    <location>
        <begin position="279"/>
        <end position="292"/>
    </location>
</feature>
<comment type="caution">
    <text evidence="2">The sequence shown here is derived from an EMBL/GenBank/DDBJ whole genome shotgun (WGS) entry which is preliminary data.</text>
</comment>
<evidence type="ECO:0000313" key="3">
    <source>
        <dbReference type="Proteomes" id="UP001212997"/>
    </source>
</evidence>
<feature type="compositionally biased region" description="Pro residues" evidence="1">
    <location>
        <begin position="238"/>
        <end position="251"/>
    </location>
</feature>
<evidence type="ECO:0000313" key="2">
    <source>
        <dbReference type="EMBL" id="KAJ3482371.1"/>
    </source>
</evidence>
<gene>
    <name evidence="2" type="ORF">NLI96_g7029</name>
</gene>
<keyword evidence="3" id="KW-1185">Reference proteome</keyword>